<dbReference type="CDD" id="cd00132">
    <property type="entry name" value="CRIB"/>
    <property type="match status" value="1"/>
</dbReference>
<feature type="domain" description="CRIB" evidence="2">
    <location>
        <begin position="30"/>
        <end position="43"/>
    </location>
</feature>
<evidence type="ECO:0000256" key="1">
    <source>
        <dbReference type="SAM" id="MobiDB-lite"/>
    </source>
</evidence>
<dbReference type="PANTHER" id="PTHR46325:SF20">
    <property type="entry name" value="CRIB DOMAIN-CONTAINING PROTEIN RIC10"/>
    <property type="match status" value="1"/>
</dbReference>
<dbReference type="FunFam" id="3.90.810.10:FF:000029">
    <property type="entry name" value="Elongation factor Ts, mitochondrial"/>
    <property type="match status" value="1"/>
</dbReference>
<evidence type="ECO:0000313" key="3">
    <source>
        <dbReference type="EnsemblPlants" id="Kaladp0040s0364.1.v1.1"/>
    </source>
</evidence>
<dbReference type="Pfam" id="PF00786">
    <property type="entry name" value="PBD"/>
    <property type="match status" value="1"/>
</dbReference>
<dbReference type="InterPro" id="IPR000095">
    <property type="entry name" value="CRIB_dom"/>
</dbReference>
<name>A0A7N0TP71_KALFE</name>
<evidence type="ECO:0000259" key="2">
    <source>
        <dbReference type="PROSITE" id="PS50108"/>
    </source>
</evidence>
<dbReference type="EnsemblPlants" id="Kaladp0040s0364.1.v1.1">
    <property type="protein sequence ID" value="Kaladp0040s0364.1.v1.1"/>
    <property type="gene ID" value="Kaladp0040s0364.v1.1"/>
</dbReference>
<proteinExistence type="predicted"/>
<dbReference type="PANTHER" id="PTHR46325">
    <property type="entry name" value="CRIB DOMAIN-CONTAINING PROTEIN RIC8"/>
    <property type="match status" value="1"/>
</dbReference>
<dbReference type="Proteomes" id="UP000594263">
    <property type="component" value="Unplaced"/>
</dbReference>
<reference evidence="3" key="1">
    <citation type="submission" date="2021-01" db="UniProtKB">
        <authorList>
            <consortium name="EnsemblPlants"/>
        </authorList>
    </citation>
    <scope>IDENTIFICATION</scope>
</reference>
<protein>
    <recommendedName>
        <fullName evidence="2">CRIB domain-containing protein</fullName>
    </recommendedName>
</protein>
<feature type="region of interest" description="Disordered" evidence="1">
    <location>
        <begin position="69"/>
        <end position="134"/>
    </location>
</feature>
<dbReference type="Gramene" id="Kaladp0040s0364.1.v1.1">
    <property type="protein sequence ID" value="Kaladp0040s0364.1.v1.1"/>
    <property type="gene ID" value="Kaladp0040s0364.v1.1"/>
</dbReference>
<organism evidence="3 4">
    <name type="scientific">Kalanchoe fedtschenkoi</name>
    <name type="common">Lavender scallops</name>
    <name type="synonym">South American air plant</name>
    <dbReference type="NCBI Taxonomy" id="63787"/>
    <lineage>
        <taxon>Eukaryota</taxon>
        <taxon>Viridiplantae</taxon>
        <taxon>Streptophyta</taxon>
        <taxon>Embryophyta</taxon>
        <taxon>Tracheophyta</taxon>
        <taxon>Spermatophyta</taxon>
        <taxon>Magnoliopsida</taxon>
        <taxon>eudicotyledons</taxon>
        <taxon>Gunneridae</taxon>
        <taxon>Pentapetalae</taxon>
        <taxon>Saxifragales</taxon>
        <taxon>Crassulaceae</taxon>
        <taxon>Kalanchoe</taxon>
    </lineage>
</organism>
<keyword evidence="4" id="KW-1185">Reference proteome</keyword>
<dbReference type="AlphaFoldDB" id="A0A7N0TP71"/>
<dbReference type="Gene3D" id="3.90.810.10">
    <property type="entry name" value="CRIB domain"/>
    <property type="match status" value="1"/>
</dbReference>
<sequence length="134" mass="15140">MVMDSKIKGVYKGFKHISQMFVVKERELEIGYPTDVKHVAHIGWDGASGTAPTWMHEFKSSAEFSSESLGSFGERREPNSNAFSTWSSQDFEESARQHQPTEFFKDSPSICVPGIPKRQRQKKTKSSSSSKSFN</sequence>
<dbReference type="OMA" id="IYKGFKC"/>
<accession>A0A7N0TP71</accession>
<dbReference type="InterPro" id="IPR036936">
    <property type="entry name" value="CRIB_dom_sf"/>
</dbReference>
<feature type="compositionally biased region" description="Polar residues" evidence="1">
    <location>
        <begin position="79"/>
        <end position="89"/>
    </location>
</feature>
<evidence type="ECO:0000313" key="4">
    <source>
        <dbReference type="Proteomes" id="UP000594263"/>
    </source>
</evidence>
<dbReference type="PROSITE" id="PS50108">
    <property type="entry name" value="CRIB"/>
    <property type="match status" value="1"/>
</dbReference>
<dbReference type="SMART" id="SM00285">
    <property type="entry name" value="PBD"/>
    <property type="match status" value="1"/>
</dbReference>